<dbReference type="SUPFAM" id="SSF158446">
    <property type="entry name" value="IVS-encoded protein-like"/>
    <property type="match status" value="1"/>
</dbReference>
<dbReference type="AlphaFoldDB" id="A0A096BGV1"/>
<accession>A0A096BGV1</accession>
<sequence length="119" mass="14082">MDKNNVVKEKSYKFALRIIKMYRYMTKEKKEYILSNQLLRSGTSIGANVEEACSGYTKREFIAKLSIAQKEAFETRYWLRLLRDSELVEDRYINSMLDDCEELIRIITKIIVTAKNNIK</sequence>
<protein>
    <recommendedName>
        <fullName evidence="3">Four helix bundle protein</fullName>
    </recommendedName>
</protein>
<dbReference type="RefSeq" id="WP_035164073.1">
    <property type="nucleotide sequence ID" value="NZ_AZTB01000046.1"/>
</dbReference>
<organism evidence="1 2">
    <name type="scientific">Caloranaerobacter azorensis H53214</name>
    <dbReference type="NCBI Taxonomy" id="1156417"/>
    <lineage>
        <taxon>Bacteria</taxon>
        <taxon>Bacillati</taxon>
        <taxon>Bacillota</taxon>
        <taxon>Tissierellia</taxon>
        <taxon>Tissierellales</taxon>
        <taxon>Thermohalobacteraceae</taxon>
        <taxon>Caloranaerobacter</taxon>
    </lineage>
</organism>
<dbReference type="InterPro" id="IPR012657">
    <property type="entry name" value="23S_rRNA-intervening_sequence"/>
</dbReference>
<dbReference type="PIRSF" id="PIRSF035652">
    <property type="entry name" value="CHP02436"/>
    <property type="match status" value="1"/>
</dbReference>
<dbReference type="InterPro" id="IPR036583">
    <property type="entry name" value="23S_rRNA_IVS_sf"/>
</dbReference>
<evidence type="ECO:0008006" key="3">
    <source>
        <dbReference type="Google" id="ProtNLM"/>
    </source>
</evidence>
<evidence type="ECO:0000313" key="2">
    <source>
        <dbReference type="Proteomes" id="UP000029622"/>
    </source>
</evidence>
<dbReference type="STRING" id="1156417.Y919_08825"/>
<dbReference type="Gene3D" id="1.20.1440.60">
    <property type="entry name" value="23S rRNA-intervening sequence"/>
    <property type="match status" value="1"/>
</dbReference>
<dbReference type="PANTHER" id="PTHR38471">
    <property type="entry name" value="FOUR HELIX BUNDLE PROTEIN"/>
    <property type="match status" value="1"/>
</dbReference>
<gene>
    <name evidence="1" type="ORF">Y919_08825</name>
</gene>
<dbReference type="PANTHER" id="PTHR38471:SF2">
    <property type="entry name" value="FOUR HELIX BUNDLE PROTEIN"/>
    <property type="match status" value="1"/>
</dbReference>
<name>A0A096BGV1_9FIRM</name>
<dbReference type="EMBL" id="AZTB01000046">
    <property type="protein sequence ID" value="KGG79978.1"/>
    <property type="molecule type" value="Genomic_DNA"/>
</dbReference>
<comment type="caution">
    <text evidence="1">The sequence shown here is derived from an EMBL/GenBank/DDBJ whole genome shotgun (WGS) entry which is preliminary data.</text>
</comment>
<dbReference type="Pfam" id="PF05635">
    <property type="entry name" value="23S_rRNA_IVP"/>
    <property type="match status" value="1"/>
</dbReference>
<dbReference type="Proteomes" id="UP000029622">
    <property type="component" value="Unassembled WGS sequence"/>
</dbReference>
<reference evidence="1 2" key="1">
    <citation type="submission" date="2013-12" db="EMBL/GenBank/DDBJ databases">
        <title>Draft genome sequence of Caloranaerobacter sp. H53214.</title>
        <authorList>
            <person name="Jiang L.J."/>
            <person name="Shao Z.Z."/>
            <person name="Long M.N."/>
        </authorList>
    </citation>
    <scope>NUCLEOTIDE SEQUENCE [LARGE SCALE GENOMIC DNA]</scope>
    <source>
        <strain evidence="1 2">H53214</strain>
    </source>
</reference>
<proteinExistence type="predicted"/>
<dbReference type="NCBIfam" id="TIGR02436">
    <property type="entry name" value="four helix bundle protein"/>
    <property type="match status" value="1"/>
</dbReference>
<evidence type="ECO:0000313" key="1">
    <source>
        <dbReference type="EMBL" id="KGG79978.1"/>
    </source>
</evidence>